<dbReference type="AlphaFoldDB" id="A0AAW2MR65"/>
<protein>
    <submittedName>
        <fullName evidence="1">Uncharacterized protein</fullName>
    </submittedName>
</protein>
<name>A0AAW2MR65_9LAMI</name>
<sequence length="78" mass="8529">MALDAACAEASSIICRTASSVSWIMGEGELALALPDLGVFRGFRPSWGQMVAELLLGERARRSLQDLRHQRSHFVLAT</sequence>
<accession>A0AAW2MR65</accession>
<evidence type="ECO:0000313" key="1">
    <source>
        <dbReference type="EMBL" id="KAL0333423.1"/>
    </source>
</evidence>
<comment type="caution">
    <text evidence="1">The sequence shown here is derived from an EMBL/GenBank/DDBJ whole genome shotgun (WGS) entry which is preliminary data.</text>
</comment>
<reference evidence="1" key="2">
    <citation type="journal article" date="2024" name="Plant">
        <title>Genomic evolution and insights into agronomic trait innovations of Sesamum species.</title>
        <authorList>
            <person name="Miao H."/>
            <person name="Wang L."/>
            <person name="Qu L."/>
            <person name="Liu H."/>
            <person name="Sun Y."/>
            <person name="Le M."/>
            <person name="Wang Q."/>
            <person name="Wei S."/>
            <person name="Zheng Y."/>
            <person name="Lin W."/>
            <person name="Duan Y."/>
            <person name="Cao H."/>
            <person name="Xiong S."/>
            <person name="Wang X."/>
            <person name="Wei L."/>
            <person name="Li C."/>
            <person name="Ma Q."/>
            <person name="Ju M."/>
            <person name="Zhao R."/>
            <person name="Li G."/>
            <person name="Mu C."/>
            <person name="Tian Q."/>
            <person name="Mei H."/>
            <person name="Zhang T."/>
            <person name="Gao T."/>
            <person name="Zhang H."/>
        </authorList>
    </citation>
    <scope>NUCLEOTIDE SEQUENCE</scope>
    <source>
        <strain evidence="1">G01</strain>
    </source>
</reference>
<reference evidence="1" key="1">
    <citation type="submission" date="2020-06" db="EMBL/GenBank/DDBJ databases">
        <authorList>
            <person name="Li T."/>
            <person name="Hu X."/>
            <person name="Zhang T."/>
            <person name="Song X."/>
            <person name="Zhang H."/>
            <person name="Dai N."/>
            <person name="Sheng W."/>
            <person name="Hou X."/>
            <person name="Wei L."/>
        </authorList>
    </citation>
    <scope>NUCLEOTIDE SEQUENCE</scope>
    <source>
        <strain evidence="1">G01</strain>
        <tissue evidence="1">Leaf</tissue>
    </source>
</reference>
<organism evidence="1">
    <name type="scientific">Sesamum angustifolium</name>
    <dbReference type="NCBI Taxonomy" id="2727405"/>
    <lineage>
        <taxon>Eukaryota</taxon>
        <taxon>Viridiplantae</taxon>
        <taxon>Streptophyta</taxon>
        <taxon>Embryophyta</taxon>
        <taxon>Tracheophyta</taxon>
        <taxon>Spermatophyta</taxon>
        <taxon>Magnoliopsida</taxon>
        <taxon>eudicotyledons</taxon>
        <taxon>Gunneridae</taxon>
        <taxon>Pentapetalae</taxon>
        <taxon>asterids</taxon>
        <taxon>lamiids</taxon>
        <taxon>Lamiales</taxon>
        <taxon>Pedaliaceae</taxon>
        <taxon>Sesamum</taxon>
    </lineage>
</organism>
<gene>
    <name evidence="1" type="ORF">Sangu_1498500</name>
</gene>
<proteinExistence type="predicted"/>
<dbReference type="EMBL" id="JACGWK010000009">
    <property type="protein sequence ID" value="KAL0333423.1"/>
    <property type="molecule type" value="Genomic_DNA"/>
</dbReference>